<organism evidence="2 3">
    <name type="scientific">Senegalia massiliensis</name>
    <dbReference type="NCBI Taxonomy" id="1720316"/>
    <lineage>
        <taxon>Bacteria</taxon>
        <taxon>Bacillati</taxon>
        <taxon>Bacillota</taxon>
        <taxon>Clostridia</taxon>
        <taxon>Eubacteriales</taxon>
        <taxon>Clostridiaceae</taxon>
        <taxon>Senegalia</taxon>
    </lineage>
</organism>
<dbReference type="GO" id="GO:0005886">
    <property type="term" value="C:plasma membrane"/>
    <property type="evidence" value="ECO:0007669"/>
    <property type="project" value="InterPro"/>
</dbReference>
<comment type="caution">
    <text evidence="2">The sequence shown here is derived from an EMBL/GenBank/DDBJ whole genome shotgun (WGS) entry which is preliminary data.</text>
</comment>
<dbReference type="InterPro" id="IPR011726">
    <property type="entry name" value="KdpF"/>
</dbReference>
<sequence length="29" mass="3356">MNFIQVISLITTIALLIYLFFVLIKGEEL</sequence>
<dbReference type="Proteomes" id="UP000467132">
    <property type="component" value="Unassembled WGS sequence"/>
</dbReference>
<dbReference type="AlphaFoldDB" id="A0A845QXU9"/>
<keyword evidence="3" id="KW-1185">Reference proteome</keyword>
<evidence type="ECO:0000256" key="1">
    <source>
        <dbReference type="SAM" id="Phobius"/>
    </source>
</evidence>
<name>A0A845QXU9_9CLOT</name>
<gene>
    <name evidence="2" type="ORF">D3Z33_13130</name>
</gene>
<dbReference type="EMBL" id="QXXA01000015">
    <property type="protein sequence ID" value="NBI07797.1"/>
    <property type="molecule type" value="Genomic_DNA"/>
</dbReference>
<accession>A0A845QXU9</accession>
<feature type="transmembrane region" description="Helical" evidence="1">
    <location>
        <begin position="6"/>
        <end position="24"/>
    </location>
</feature>
<evidence type="ECO:0000313" key="3">
    <source>
        <dbReference type="Proteomes" id="UP000467132"/>
    </source>
</evidence>
<keyword evidence="1" id="KW-0472">Membrane</keyword>
<dbReference type="Pfam" id="PF09604">
    <property type="entry name" value="Potass_KdpF"/>
    <property type="match status" value="1"/>
</dbReference>
<dbReference type="GO" id="GO:0008556">
    <property type="term" value="F:P-type potassium transmembrane transporter activity"/>
    <property type="evidence" value="ECO:0007669"/>
    <property type="project" value="InterPro"/>
</dbReference>
<proteinExistence type="predicted"/>
<dbReference type="RefSeq" id="WP_160198307.1">
    <property type="nucleotide sequence ID" value="NZ_QXXA01000015.1"/>
</dbReference>
<evidence type="ECO:0000313" key="2">
    <source>
        <dbReference type="EMBL" id="NBI07797.1"/>
    </source>
</evidence>
<reference evidence="2 3" key="1">
    <citation type="submission" date="2018-08" db="EMBL/GenBank/DDBJ databases">
        <title>Murine metabolic-syndrome-specific gut microbial biobank.</title>
        <authorList>
            <person name="Liu C."/>
        </authorList>
    </citation>
    <scope>NUCLEOTIDE SEQUENCE [LARGE SCALE GENOMIC DNA]</scope>
    <source>
        <strain evidence="2 3">583</strain>
    </source>
</reference>
<protein>
    <submittedName>
        <fullName evidence="2">Potassium-transporting ATPase subunit F</fullName>
    </submittedName>
</protein>
<keyword evidence="1" id="KW-1133">Transmembrane helix</keyword>
<keyword evidence="1" id="KW-0812">Transmembrane</keyword>